<dbReference type="InterPro" id="IPR028939">
    <property type="entry name" value="P5C_Rdtase_cat_N"/>
</dbReference>
<dbReference type="InterPro" id="IPR036291">
    <property type="entry name" value="NAD(P)-bd_dom_sf"/>
</dbReference>
<keyword evidence="4" id="KW-1185">Reference proteome</keyword>
<dbReference type="Proteomes" id="UP000399805">
    <property type="component" value="Unassembled WGS sequence"/>
</dbReference>
<name>A0A6I8M9W4_9PSEU</name>
<accession>A0A6I8M9W4</accession>
<protein>
    <submittedName>
        <fullName evidence="3">NADP oxidoreductase</fullName>
    </submittedName>
</protein>
<dbReference type="GO" id="GO:0016491">
    <property type="term" value="F:oxidoreductase activity"/>
    <property type="evidence" value="ECO:0007669"/>
    <property type="project" value="UniProtKB-KW"/>
</dbReference>
<dbReference type="PANTHER" id="PTHR14239:SF10">
    <property type="entry name" value="REDUCTASE"/>
    <property type="match status" value="1"/>
</dbReference>
<dbReference type="AlphaFoldDB" id="A0A6I8M9W4"/>
<evidence type="ECO:0000313" key="4">
    <source>
        <dbReference type="Proteomes" id="UP000399805"/>
    </source>
</evidence>
<sequence length="195" mass="19939">MRIGIFGTGGMADALGTHWARAGHELLVSGRSPDALAKRLGARSGTWREVASQAEVLLLALPADAVFEVLAEAGSLTGKVLVDCTNQPGTPDDLPPGTPVASRIAAAAPDAHVVKAFNLAHVDVWRNPPRTLTVPLCGDDPAALDAVRTLVRDVGCAPVDGGGLDRAALLEATAAFVIGLWFAGEDAQAILAPAG</sequence>
<dbReference type="SUPFAM" id="SSF51735">
    <property type="entry name" value="NAD(P)-binding Rossmann-fold domains"/>
    <property type="match status" value="1"/>
</dbReference>
<evidence type="ECO:0000256" key="1">
    <source>
        <dbReference type="ARBA" id="ARBA00023002"/>
    </source>
</evidence>
<dbReference type="EMBL" id="CABVGP010000003">
    <property type="protein sequence ID" value="VVJ24401.1"/>
    <property type="molecule type" value="Genomic_DNA"/>
</dbReference>
<dbReference type="InterPro" id="IPR051267">
    <property type="entry name" value="STEAP_metalloreductase"/>
</dbReference>
<dbReference type="Gene3D" id="3.40.50.720">
    <property type="entry name" value="NAD(P)-binding Rossmann-like Domain"/>
    <property type="match status" value="1"/>
</dbReference>
<reference evidence="3 4" key="1">
    <citation type="submission" date="2019-09" db="EMBL/GenBank/DDBJ databases">
        <authorList>
            <person name="Leyn A S."/>
        </authorList>
    </citation>
    <scope>NUCLEOTIDE SEQUENCE [LARGE SCALE GENOMIC DNA]</scope>
    <source>
        <strain evidence="3">AA231_1</strain>
    </source>
</reference>
<dbReference type="RefSeq" id="WP_155549020.1">
    <property type="nucleotide sequence ID" value="NZ_CABVGP010000003.1"/>
</dbReference>
<dbReference type="Pfam" id="PF03807">
    <property type="entry name" value="F420_oxidored"/>
    <property type="match status" value="1"/>
</dbReference>
<dbReference type="PANTHER" id="PTHR14239">
    <property type="entry name" value="DUDULIN-RELATED"/>
    <property type="match status" value="1"/>
</dbReference>
<proteinExistence type="predicted"/>
<evidence type="ECO:0000259" key="2">
    <source>
        <dbReference type="Pfam" id="PF03807"/>
    </source>
</evidence>
<organism evidence="3 4">
    <name type="scientific">Amycolatopsis camponoti</name>
    <dbReference type="NCBI Taxonomy" id="2606593"/>
    <lineage>
        <taxon>Bacteria</taxon>
        <taxon>Bacillati</taxon>
        <taxon>Actinomycetota</taxon>
        <taxon>Actinomycetes</taxon>
        <taxon>Pseudonocardiales</taxon>
        <taxon>Pseudonocardiaceae</taxon>
        <taxon>Amycolatopsis</taxon>
    </lineage>
</organism>
<keyword evidence="1" id="KW-0560">Oxidoreductase</keyword>
<gene>
    <name evidence="3" type="ORF">AA23TX_09270</name>
</gene>
<feature type="domain" description="Pyrroline-5-carboxylate reductase catalytic N-terminal" evidence="2">
    <location>
        <begin position="2"/>
        <end position="87"/>
    </location>
</feature>
<evidence type="ECO:0000313" key="3">
    <source>
        <dbReference type="EMBL" id="VVJ24401.1"/>
    </source>
</evidence>